<keyword evidence="4" id="KW-0418">Kinase</keyword>
<evidence type="ECO:0000256" key="4">
    <source>
        <dbReference type="ARBA" id="ARBA00022777"/>
    </source>
</evidence>
<keyword evidence="3 6" id="KW-0547">Nucleotide-binding</keyword>
<dbReference type="GO" id="GO:0010506">
    <property type="term" value="P:regulation of autophagy"/>
    <property type="evidence" value="ECO:0007669"/>
    <property type="project" value="InterPro"/>
</dbReference>
<organism evidence="9 10">
    <name type="scientific">Candida oxycetoniae</name>
    <dbReference type="NCBI Taxonomy" id="497107"/>
    <lineage>
        <taxon>Eukaryota</taxon>
        <taxon>Fungi</taxon>
        <taxon>Dikarya</taxon>
        <taxon>Ascomycota</taxon>
        <taxon>Saccharomycotina</taxon>
        <taxon>Pichiomycetes</taxon>
        <taxon>Debaryomycetaceae</taxon>
        <taxon>Candida/Lodderomyces clade</taxon>
        <taxon>Candida</taxon>
    </lineage>
</organism>
<feature type="compositionally biased region" description="Polar residues" evidence="7">
    <location>
        <begin position="53"/>
        <end position="71"/>
    </location>
</feature>
<protein>
    <recommendedName>
        <fullName evidence="1">non-specific serine/threonine protein kinase</fullName>
        <ecNumber evidence="1">2.7.11.1</ecNumber>
    </recommendedName>
</protein>
<feature type="binding site" evidence="6">
    <location>
        <position position="289"/>
    </location>
    <ligand>
        <name>ATP</name>
        <dbReference type="ChEBI" id="CHEBI:30616"/>
    </ligand>
</feature>
<evidence type="ECO:0000256" key="3">
    <source>
        <dbReference type="ARBA" id="ARBA00022741"/>
    </source>
</evidence>
<dbReference type="AlphaFoldDB" id="A0AAI9WW95"/>
<dbReference type="InterPro" id="IPR008271">
    <property type="entry name" value="Ser/Thr_kinase_AS"/>
</dbReference>
<evidence type="ECO:0000313" key="10">
    <source>
        <dbReference type="Proteomes" id="UP001202479"/>
    </source>
</evidence>
<dbReference type="Gene3D" id="1.10.510.10">
    <property type="entry name" value="Transferase(Phosphotransferase) domain 1"/>
    <property type="match status" value="1"/>
</dbReference>
<evidence type="ECO:0000256" key="2">
    <source>
        <dbReference type="ARBA" id="ARBA00022679"/>
    </source>
</evidence>
<dbReference type="GO" id="GO:0005829">
    <property type="term" value="C:cytosol"/>
    <property type="evidence" value="ECO:0007669"/>
    <property type="project" value="TreeGrafter"/>
</dbReference>
<feature type="compositionally biased region" description="Acidic residues" evidence="7">
    <location>
        <begin position="111"/>
        <end position="143"/>
    </location>
</feature>
<dbReference type="PANTHER" id="PTHR24348">
    <property type="entry name" value="SERINE/THREONINE-PROTEIN KINASE UNC-51-RELATED"/>
    <property type="match status" value="1"/>
</dbReference>
<keyword evidence="10" id="KW-1185">Reference proteome</keyword>
<dbReference type="InterPro" id="IPR017441">
    <property type="entry name" value="Protein_kinase_ATP_BS"/>
</dbReference>
<dbReference type="GO" id="GO:0000422">
    <property type="term" value="P:autophagy of mitochondrion"/>
    <property type="evidence" value="ECO:0007669"/>
    <property type="project" value="TreeGrafter"/>
</dbReference>
<evidence type="ECO:0000256" key="1">
    <source>
        <dbReference type="ARBA" id="ARBA00012513"/>
    </source>
</evidence>
<dbReference type="GO" id="GO:0061709">
    <property type="term" value="P:reticulophagy"/>
    <property type="evidence" value="ECO:0007669"/>
    <property type="project" value="TreeGrafter"/>
</dbReference>
<feature type="compositionally biased region" description="Low complexity" evidence="7">
    <location>
        <begin position="23"/>
        <end position="35"/>
    </location>
</feature>
<dbReference type="InterPro" id="IPR000719">
    <property type="entry name" value="Prot_kinase_dom"/>
</dbReference>
<dbReference type="GO" id="GO:0034727">
    <property type="term" value="P:piecemeal microautophagy of the nucleus"/>
    <property type="evidence" value="ECO:0007669"/>
    <property type="project" value="TreeGrafter"/>
</dbReference>
<keyword evidence="2" id="KW-0808">Transferase</keyword>
<evidence type="ECO:0000256" key="5">
    <source>
        <dbReference type="ARBA" id="ARBA00022840"/>
    </source>
</evidence>
<dbReference type="InterPro" id="IPR045269">
    <property type="entry name" value="Atg1-like"/>
</dbReference>
<dbReference type="Pfam" id="PF00069">
    <property type="entry name" value="Pkinase"/>
    <property type="match status" value="1"/>
</dbReference>
<dbReference type="EMBL" id="JAHUZD010000141">
    <property type="protein sequence ID" value="KAI3402797.2"/>
    <property type="molecule type" value="Genomic_DNA"/>
</dbReference>
<name>A0AAI9WW95_9ASCO</name>
<feature type="domain" description="Protein kinase" evidence="8">
    <location>
        <begin position="253"/>
        <end position="654"/>
    </location>
</feature>
<dbReference type="PANTHER" id="PTHR24348:SF22">
    <property type="entry name" value="NON-SPECIFIC SERINE_THREONINE PROTEIN KINASE"/>
    <property type="match status" value="1"/>
</dbReference>
<reference evidence="9" key="1">
    <citation type="journal article" date="2022" name="DNA Res.">
        <title>Genome analysis of five recently described species of the CUG-Ser clade uncovers Candida theae as a new hybrid lineage with pathogenic potential in the Candida parapsilosis species complex.</title>
        <authorList>
            <person name="Mixao V."/>
            <person name="Del Olmo V."/>
            <person name="Hegedusova E."/>
            <person name="Saus E."/>
            <person name="Pryszcz L."/>
            <person name="Cillingova A."/>
            <person name="Nosek J."/>
            <person name="Gabaldon T."/>
        </authorList>
    </citation>
    <scope>NUCLEOTIDE SEQUENCE</scope>
    <source>
        <strain evidence="9">CBS 10844</strain>
    </source>
</reference>
<dbReference type="RefSeq" id="XP_049178544.1">
    <property type="nucleotide sequence ID" value="XM_049325913.1"/>
</dbReference>
<dbReference type="GO" id="GO:0042594">
    <property type="term" value="P:response to starvation"/>
    <property type="evidence" value="ECO:0007669"/>
    <property type="project" value="TreeGrafter"/>
</dbReference>
<sequence>MGLFRTSKRSRSPSDSLVAEHVISISSSESVKSTSSGGGKIKSLFSKGRKRGSSVNSIDSEVQKGTPSHCVSYNIEPPKSPSRLGNAKDHNYKKRVSTIIENNYSDGDGNSVDESENGSEVDSFDSELEEEDDDDDDEEEEEEDHLHPLKPKYGSSRYDLGQQLSTIMGYCGLKRDSAHSAEQANNESKKTYSLLDPNTKIRKISLSAQRSESVIGEYQIRLIRNLTLKLQKLMTQNVWALLEREKSLYQRYGVVRDVIGKGTYGIIKVVDPNTNGSNGSGSDDKVVGKIVNNMDKTLYAVKELARKKDEKIDLYIQRILSEFVISSTLNNKHINESFDLMGTKVESGLKISQVMQCSRGGDLFSYILTGSDVNNNPVTDMSLYEVDCFAKQIAKGLKYMHSHGVSHCDLKLENILLSYENCCNNKSSCATKILLKLSDFGKSFVFRSEMDKAEQMLSGSQGLIGSQPYISPEEFVAVKTNQQYSSVKKDIWAFGILVLVLLNVRRHYYRGSSHFIRRGDGLVASDGSDNTGAGYLWKTTELKYNANGKNREFKDKVFNEYTQKRLIADYHSSSKEWTINREASFPPIDDICQLVNTEDFDKDTSSDESVQSIKNNRDGDDELDELRVMIIYKLLDMNPATRMSMDEFLKSDWMTATEACF</sequence>
<proteinExistence type="predicted"/>
<dbReference type="GO" id="GO:0000045">
    <property type="term" value="P:autophagosome assembly"/>
    <property type="evidence" value="ECO:0007669"/>
    <property type="project" value="TreeGrafter"/>
</dbReference>
<feature type="region of interest" description="Disordered" evidence="7">
    <location>
        <begin position="23"/>
        <end position="157"/>
    </location>
</feature>
<gene>
    <name evidence="9" type="ORF">KGF56_004471</name>
</gene>
<evidence type="ECO:0000256" key="6">
    <source>
        <dbReference type="PROSITE-ProRule" id="PRU10141"/>
    </source>
</evidence>
<dbReference type="EC" id="2.7.11.1" evidence="1"/>
<dbReference type="GO" id="GO:0030447">
    <property type="term" value="P:filamentous growth"/>
    <property type="evidence" value="ECO:0007669"/>
    <property type="project" value="UniProtKB-ARBA"/>
</dbReference>
<dbReference type="GO" id="GO:0005776">
    <property type="term" value="C:autophagosome"/>
    <property type="evidence" value="ECO:0007669"/>
    <property type="project" value="TreeGrafter"/>
</dbReference>
<accession>A0AAI9WW95</accession>
<dbReference type="InterPro" id="IPR011009">
    <property type="entry name" value="Kinase-like_dom_sf"/>
</dbReference>
<evidence type="ECO:0000259" key="8">
    <source>
        <dbReference type="PROSITE" id="PS50011"/>
    </source>
</evidence>
<dbReference type="Proteomes" id="UP001202479">
    <property type="component" value="Unassembled WGS sequence"/>
</dbReference>
<dbReference type="GO" id="GO:0034045">
    <property type="term" value="C:phagophore assembly site membrane"/>
    <property type="evidence" value="ECO:0007669"/>
    <property type="project" value="TreeGrafter"/>
</dbReference>
<evidence type="ECO:0000256" key="7">
    <source>
        <dbReference type="SAM" id="MobiDB-lite"/>
    </source>
</evidence>
<dbReference type="PROSITE" id="PS00107">
    <property type="entry name" value="PROTEIN_KINASE_ATP"/>
    <property type="match status" value="1"/>
</dbReference>
<evidence type="ECO:0000313" key="9">
    <source>
        <dbReference type="EMBL" id="KAI3402797.2"/>
    </source>
</evidence>
<dbReference type="PROSITE" id="PS50011">
    <property type="entry name" value="PROTEIN_KINASE_DOM"/>
    <property type="match status" value="1"/>
</dbReference>
<comment type="caution">
    <text evidence="9">The sequence shown here is derived from an EMBL/GenBank/DDBJ whole genome shotgun (WGS) entry which is preliminary data.</text>
</comment>
<keyword evidence="5 6" id="KW-0067">ATP-binding</keyword>
<dbReference type="GO" id="GO:0005524">
    <property type="term" value="F:ATP binding"/>
    <property type="evidence" value="ECO:0007669"/>
    <property type="project" value="UniProtKB-UniRule"/>
</dbReference>
<dbReference type="SMART" id="SM00220">
    <property type="entry name" value="S_TKc"/>
    <property type="match status" value="1"/>
</dbReference>
<dbReference type="GeneID" id="73382086"/>
<dbReference type="GO" id="GO:0004674">
    <property type="term" value="F:protein serine/threonine kinase activity"/>
    <property type="evidence" value="ECO:0007669"/>
    <property type="project" value="UniProtKB-EC"/>
</dbReference>
<dbReference type="PROSITE" id="PS00108">
    <property type="entry name" value="PROTEIN_KINASE_ST"/>
    <property type="match status" value="1"/>
</dbReference>
<dbReference type="SUPFAM" id="SSF56112">
    <property type="entry name" value="Protein kinase-like (PK-like)"/>
    <property type="match status" value="1"/>
</dbReference>